<keyword evidence="4" id="KW-0479">Metal-binding</keyword>
<evidence type="ECO:0000313" key="8">
    <source>
        <dbReference type="Proteomes" id="UP000251891"/>
    </source>
</evidence>
<accession>A0A365H9Y4</accession>
<feature type="domain" description="Survival protein SurE-like phosphatase/nucleotidase" evidence="6">
    <location>
        <begin position="34"/>
        <end position="213"/>
    </location>
</feature>
<reference evidence="7 8" key="1">
    <citation type="submission" date="2018-06" db="EMBL/GenBank/DDBJ databases">
        <title>Actinomadura craniellae sp. nov. isolated from marine sponge Craniella sp.</title>
        <authorList>
            <person name="Li L."/>
            <person name="Xu Q.H."/>
            <person name="Lin H.W."/>
            <person name="Lu Y.H."/>
        </authorList>
    </citation>
    <scope>NUCLEOTIDE SEQUENCE [LARGE SCALE GENOMIC DNA]</scope>
    <source>
        <strain evidence="7 8">LHW63021</strain>
    </source>
</reference>
<dbReference type="GO" id="GO:0008253">
    <property type="term" value="F:5'-nucleotidase activity"/>
    <property type="evidence" value="ECO:0007669"/>
    <property type="project" value="UniProtKB-EC"/>
</dbReference>
<keyword evidence="5" id="KW-0378">Hydrolase</keyword>
<dbReference type="Pfam" id="PF01975">
    <property type="entry name" value="SurE"/>
    <property type="match status" value="1"/>
</dbReference>
<protein>
    <recommendedName>
        <fullName evidence="3">5'-nucleotidase</fullName>
        <ecNumber evidence="3">3.1.3.5</ecNumber>
    </recommendedName>
</protein>
<comment type="caution">
    <text evidence="7">The sequence shown here is derived from an EMBL/GenBank/DDBJ whole genome shotgun (WGS) entry which is preliminary data.</text>
</comment>
<dbReference type="Gene3D" id="3.40.1210.10">
    <property type="entry name" value="Survival protein SurE-like phosphatase/nucleotidase"/>
    <property type="match status" value="1"/>
</dbReference>
<evidence type="ECO:0000259" key="6">
    <source>
        <dbReference type="Pfam" id="PF01975"/>
    </source>
</evidence>
<evidence type="ECO:0000313" key="7">
    <source>
        <dbReference type="EMBL" id="RAY15905.1"/>
    </source>
</evidence>
<dbReference type="AlphaFoldDB" id="A0A365H9Y4"/>
<organism evidence="7 8">
    <name type="scientific">Actinomadura craniellae</name>
    <dbReference type="NCBI Taxonomy" id="2231787"/>
    <lineage>
        <taxon>Bacteria</taxon>
        <taxon>Bacillati</taxon>
        <taxon>Actinomycetota</taxon>
        <taxon>Actinomycetes</taxon>
        <taxon>Streptosporangiales</taxon>
        <taxon>Thermomonosporaceae</taxon>
        <taxon>Actinomadura</taxon>
    </lineage>
</organism>
<dbReference type="PANTHER" id="PTHR30457">
    <property type="entry name" value="5'-NUCLEOTIDASE SURE"/>
    <property type="match status" value="1"/>
</dbReference>
<comment type="similarity">
    <text evidence="2">Belongs to the SurE nucleotidase family.</text>
</comment>
<name>A0A365H9Y4_9ACTN</name>
<dbReference type="GO" id="GO:0046872">
    <property type="term" value="F:metal ion binding"/>
    <property type="evidence" value="ECO:0007669"/>
    <property type="project" value="UniProtKB-KW"/>
</dbReference>
<evidence type="ECO:0000256" key="5">
    <source>
        <dbReference type="ARBA" id="ARBA00022801"/>
    </source>
</evidence>
<evidence type="ECO:0000256" key="4">
    <source>
        <dbReference type="ARBA" id="ARBA00022723"/>
    </source>
</evidence>
<evidence type="ECO:0000256" key="3">
    <source>
        <dbReference type="ARBA" id="ARBA00012643"/>
    </source>
</evidence>
<evidence type="ECO:0000256" key="1">
    <source>
        <dbReference type="ARBA" id="ARBA00000815"/>
    </source>
</evidence>
<comment type="catalytic activity">
    <reaction evidence="1">
        <text>a ribonucleoside 5'-phosphate + H2O = a ribonucleoside + phosphate</text>
        <dbReference type="Rhea" id="RHEA:12484"/>
        <dbReference type="ChEBI" id="CHEBI:15377"/>
        <dbReference type="ChEBI" id="CHEBI:18254"/>
        <dbReference type="ChEBI" id="CHEBI:43474"/>
        <dbReference type="ChEBI" id="CHEBI:58043"/>
        <dbReference type="EC" id="3.1.3.5"/>
    </reaction>
</comment>
<proteinExistence type="inferred from homology"/>
<dbReference type="OrthoDB" id="9780815at2"/>
<dbReference type="RefSeq" id="WP_111864745.1">
    <property type="nucleotide sequence ID" value="NZ_QLYX01000003.1"/>
</dbReference>
<dbReference type="Proteomes" id="UP000251891">
    <property type="component" value="Unassembled WGS sequence"/>
</dbReference>
<sequence>MPEKDGAGPGLEDEFCPSRERALKQPVKTFRRALVTNDDGISSEGLHRLAMLAQEAGLEAVVAAPREEASGSSAGLTSVQHEGRVIVDKRDIPALEGVPAYAVSAAPAYIALVGINGAFGDPPDIVLSGVNHGANTGNAILHSGTVGAALTARANGLPALAISLDTGPSLYWDTAVAVAAEMLTAMLASGALVTCNVNAPNIPPEKVRGVRRAPLAGFGAVQTTISETGHGFFRTSVQAIDPSEEPDSDAGLLAQGYATYTFLTPVCESTAPPGWPRP</sequence>
<evidence type="ECO:0000256" key="2">
    <source>
        <dbReference type="ARBA" id="ARBA00011062"/>
    </source>
</evidence>
<dbReference type="InterPro" id="IPR002828">
    <property type="entry name" value="SurE-like_Pase/nucleotidase"/>
</dbReference>
<dbReference type="InterPro" id="IPR036523">
    <property type="entry name" value="SurE-like_sf"/>
</dbReference>
<keyword evidence="8" id="KW-1185">Reference proteome</keyword>
<dbReference type="EC" id="3.1.3.5" evidence="3"/>
<gene>
    <name evidence="7" type="ORF">DPM19_09120</name>
</gene>
<dbReference type="EMBL" id="QLYX01000003">
    <property type="protein sequence ID" value="RAY15905.1"/>
    <property type="molecule type" value="Genomic_DNA"/>
</dbReference>
<dbReference type="PANTHER" id="PTHR30457:SF0">
    <property type="entry name" value="PHOSPHATASE, PUTATIVE (AFU_ORTHOLOGUE AFUA_4G01070)-RELATED"/>
    <property type="match status" value="1"/>
</dbReference>
<dbReference type="InterPro" id="IPR030048">
    <property type="entry name" value="SurE"/>
</dbReference>
<dbReference type="SUPFAM" id="SSF64167">
    <property type="entry name" value="SurE-like"/>
    <property type="match status" value="1"/>
</dbReference>